<organism evidence="2 3">
    <name type="scientific">Prorocentrum cordatum</name>
    <dbReference type="NCBI Taxonomy" id="2364126"/>
    <lineage>
        <taxon>Eukaryota</taxon>
        <taxon>Sar</taxon>
        <taxon>Alveolata</taxon>
        <taxon>Dinophyceae</taxon>
        <taxon>Prorocentrales</taxon>
        <taxon>Prorocentraceae</taxon>
        <taxon>Prorocentrum</taxon>
    </lineage>
</organism>
<feature type="region of interest" description="Disordered" evidence="1">
    <location>
        <begin position="70"/>
        <end position="91"/>
    </location>
</feature>
<accession>A0ABN9XXN6</accession>
<keyword evidence="3" id="KW-1185">Reference proteome</keyword>
<evidence type="ECO:0000313" key="3">
    <source>
        <dbReference type="Proteomes" id="UP001189429"/>
    </source>
</evidence>
<protein>
    <submittedName>
        <fullName evidence="2">Uncharacterized protein</fullName>
    </submittedName>
</protein>
<reference evidence="2" key="1">
    <citation type="submission" date="2023-10" db="EMBL/GenBank/DDBJ databases">
        <authorList>
            <person name="Chen Y."/>
            <person name="Shah S."/>
            <person name="Dougan E. K."/>
            <person name="Thang M."/>
            <person name="Chan C."/>
        </authorList>
    </citation>
    <scope>NUCLEOTIDE SEQUENCE [LARGE SCALE GENOMIC DNA]</scope>
</reference>
<dbReference type="EMBL" id="CAUYUJ010021489">
    <property type="protein sequence ID" value="CAK0904913.1"/>
    <property type="molecule type" value="Genomic_DNA"/>
</dbReference>
<sequence>ACRDLGLADCWDGRCAEAPRECCTTFNARTYLQPQLNKAVSRSAAAADPNTDKNPKDYILFDAQQLESDGAPLRDNQGVRGSFDPDAPFPTLRFPSDHAALLSRLRPKQALA</sequence>
<comment type="caution">
    <text evidence="2">The sequence shown here is derived from an EMBL/GenBank/DDBJ whole genome shotgun (WGS) entry which is preliminary data.</text>
</comment>
<name>A0ABN9XXN6_9DINO</name>
<evidence type="ECO:0000256" key="1">
    <source>
        <dbReference type="SAM" id="MobiDB-lite"/>
    </source>
</evidence>
<feature type="non-terminal residue" evidence="2">
    <location>
        <position position="1"/>
    </location>
</feature>
<evidence type="ECO:0000313" key="2">
    <source>
        <dbReference type="EMBL" id="CAK0904913.1"/>
    </source>
</evidence>
<dbReference type="Proteomes" id="UP001189429">
    <property type="component" value="Unassembled WGS sequence"/>
</dbReference>
<gene>
    <name evidence="2" type="ORF">PCOR1329_LOCUS80813</name>
</gene>
<proteinExistence type="predicted"/>